<evidence type="ECO:0000256" key="8">
    <source>
        <dbReference type="SAM" id="MobiDB-lite"/>
    </source>
</evidence>
<evidence type="ECO:0000259" key="10">
    <source>
        <dbReference type="PROSITE" id="PS50850"/>
    </source>
</evidence>
<feature type="transmembrane region" description="Helical" evidence="9">
    <location>
        <begin position="133"/>
        <end position="152"/>
    </location>
</feature>
<dbReference type="OrthoDB" id="4540492at2759"/>
<keyword evidence="4 9" id="KW-0812">Transmembrane</keyword>
<feature type="transmembrane region" description="Helical" evidence="9">
    <location>
        <begin position="158"/>
        <end position="177"/>
    </location>
</feature>
<keyword evidence="5 9" id="KW-1133">Transmembrane helix</keyword>
<feature type="transmembrane region" description="Helical" evidence="9">
    <location>
        <begin position="189"/>
        <end position="213"/>
    </location>
</feature>
<dbReference type="SUPFAM" id="SSF103473">
    <property type="entry name" value="MFS general substrate transporter"/>
    <property type="match status" value="1"/>
</dbReference>
<accession>W0FQT4</accession>
<keyword evidence="7" id="KW-0325">Glycoprotein</keyword>
<feature type="transmembrane region" description="Helical" evidence="9">
    <location>
        <begin position="472"/>
        <end position="494"/>
    </location>
</feature>
<evidence type="ECO:0000313" key="11">
    <source>
        <dbReference type="EMBL" id="AHF27423.1"/>
    </source>
</evidence>
<dbReference type="PROSITE" id="PS00217">
    <property type="entry name" value="SUGAR_TRANSPORT_2"/>
    <property type="match status" value="1"/>
</dbReference>
<comment type="similarity">
    <text evidence="2">Belongs to the major facilitator superfamily. Sugar transporter (TC 2.A.1.1) family.</text>
</comment>
<feature type="transmembrane region" description="Helical" evidence="9">
    <location>
        <begin position="336"/>
        <end position="356"/>
    </location>
</feature>
<feature type="region of interest" description="Disordered" evidence="8">
    <location>
        <begin position="1"/>
        <end position="21"/>
    </location>
</feature>
<dbReference type="Gene3D" id="1.20.1250.20">
    <property type="entry name" value="MFS general substrate transporter like domains"/>
    <property type="match status" value="1"/>
</dbReference>
<dbReference type="PANTHER" id="PTHR48020">
    <property type="entry name" value="PROTON MYO-INOSITOL COTRANSPORTER"/>
    <property type="match status" value="1"/>
</dbReference>
<organism evidence="11">
    <name type="scientific">Phaedon cochleariae</name>
    <name type="common">Mustard beetle</name>
    <dbReference type="NCBI Taxonomy" id="80249"/>
    <lineage>
        <taxon>Eukaryota</taxon>
        <taxon>Metazoa</taxon>
        <taxon>Ecdysozoa</taxon>
        <taxon>Arthropoda</taxon>
        <taxon>Hexapoda</taxon>
        <taxon>Insecta</taxon>
        <taxon>Pterygota</taxon>
        <taxon>Neoptera</taxon>
        <taxon>Endopterygota</taxon>
        <taxon>Coleoptera</taxon>
        <taxon>Polyphaga</taxon>
        <taxon>Cucujiformia</taxon>
        <taxon>Chrysomeloidea</taxon>
        <taxon>Chrysomelidae</taxon>
        <taxon>Chrysomelinae</taxon>
        <taxon>Chrysomelini</taxon>
        <taxon>Phaedon</taxon>
    </lineage>
</organism>
<name>W0FQT4_PHACE</name>
<dbReference type="AlphaFoldDB" id="W0FQT4"/>
<dbReference type="InterPro" id="IPR005829">
    <property type="entry name" value="Sugar_transporter_CS"/>
</dbReference>
<dbReference type="Pfam" id="PF00083">
    <property type="entry name" value="Sugar_tr"/>
    <property type="match status" value="1"/>
</dbReference>
<evidence type="ECO:0000256" key="7">
    <source>
        <dbReference type="ARBA" id="ARBA00023180"/>
    </source>
</evidence>
<feature type="transmembrane region" description="Helical" evidence="9">
    <location>
        <begin position="376"/>
        <end position="396"/>
    </location>
</feature>
<evidence type="ECO:0000256" key="3">
    <source>
        <dbReference type="ARBA" id="ARBA00022448"/>
    </source>
</evidence>
<feature type="transmembrane region" description="Helical" evidence="9">
    <location>
        <begin position="101"/>
        <end position="126"/>
    </location>
</feature>
<feature type="transmembrane region" description="Helical" evidence="9">
    <location>
        <begin position="246"/>
        <end position="270"/>
    </location>
</feature>
<feature type="transmembrane region" description="Helical" evidence="9">
    <location>
        <begin position="39"/>
        <end position="62"/>
    </location>
</feature>
<evidence type="ECO:0000256" key="6">
    <source>
        <dbReference type="ARBA" id="ARBA00023136"/>
    </source>
</evidence>
<feature type="transmembrane region" description="Helical" evidence="9">
    <location>
        <begin position="403"/>
        <end position="426"/>
    </location>
</feature>
<protein>
    <submittedName>
        <fullName evidence="11">Putative sugar transporter 25</fullName>
    </submittedName>
</protein>
<dbReference type="InterPro" id="IPR020846">
    <property type="entry name" value="MFS_dom"/>
</dbReference>
<dbReference type="PROSITE" id="PS00216">
    <property type="entry name" value="SUGAR_TRANSPORT_1"/>
    <property type="match status" value="1"/>
</dbReference>
<feature type="transmembrane region" description="Helical" evidence="9">
    <location>
        <begin position="500"/>
        <end position="518"/>
    </location>
</feature>
<dbReference type="PROSITE" id="PS50850">
    <property type="entry name" value="MFS"/>
    <property type="match status" value="1"/>
</dbReference>
<comment type="subcellular location">
    <subcellularLocation>
        <location evidence="1">Membrane</location>
        <topology evidence="1">Multi-pass membrane protein</topology>
    </subcellularLocation>
</comment>
<keyword evidence="3" id="KW-0813">Transport</keyword>
<sequence>MSSVSSASDLRKQEVAQPMRTEDPEEKFMFDWDNNQPKSWLCGCFSFLVQLILLAATGSFLFGFNLSLLNTSISYIGWEYKWCDFKLGKEEVTGCTAYKNYAAFISTAVFIGAATGSMGGGVFMMFGRRGMCLISMVVFLFGIIASVCANSFPALLWARLLCGLGVGLISVCCPTYMSEVTPANVRGKFGVFHQLFVTVGILAGTLLGLPLALKTPIPSLDDAIAVNLPDGTKVKMLDEIDTFSRIWWRIMLGIGILPVILTTYLMGFVYKFETPYYYMEKQSPKDTERLLQMIMEKDDVASELLYIKESVETSQAAKAAGMTLSQAWKARKDYRWVIFFGCLLSAFQQLGGINVFISSSNKLFEDAGLSGKWPTIVSNITMFVNCIMTIPAVPLIEKLGRRTLLLIGTCGMTVSVGPAAICYWALEDGSKVTQWLAIVGCVCFIICFAATYGPILWVYLFEIYPISISSAAAGSATACNWVAGIIMVFVTAYLDNKVSYLVFFIMCGISALVVFFWMKETKGRPLGDSPFITEG</sequence>
<reference evidence="11" key="1">
    <citation type="journal article" date="2013" name="PLoS ONE">
        <title>Putative Sugar Transporters of the Mustard Leaf Beetle Phaedon cochleariae: Their Phylogeny and Role for Nutrient Supply in Larval Defensive Glands.</title>
        <authorList>
            <person name="Stock M."/>
            <person name="Gretscher R.R."/>
            <person name="Groth M."/>
            <person name="Eiserloh S."/>
            <person name="Boland W."/>
            <person name="Burse A."/>
        </authorList>
    </citation>
    <scope>NUCLEOTIDE SEQUENCE</scope>
</reference>
<feature type="domain" description="Major facilitator superfamily (MFS) profile" evidence="10">
    <location>
        <begin position="51"/>
        <end position="522"/>
    </location>
</feature>
<evidence type="ECO:0000256" key="9">
    <source>
        <dbReference type="SAM" id="Phobius"/>
    </source>
</evidence>
<feature type="transmembrane region" description="Helical" evidence="9">
    <location>
        <begin position="432"/>
        <end position="460"/>
    </location>
</feature>
<dbReference type="EMBL" id="KF803269">
    <property type="protein sequence ID" value="AHF27423.1"/>
    <property type="molecule type" value="mRNA"/>
</dbReference>
<proteinExistence type="evidence at transcript level"/>
<feature type="compositionally biased region" description="Basic and acidic residues" evidence="8">
    <location>
        <begin position="9"/>
        <end position="21"/>
    </location>
</feature>
<dbReference type="InterPro" id="IPR036259">
    <property type="entry name" value="MFS_trans_sf"/>
</dbReference>
<dbReference type="PRINTS" id="PR00171">
    <property type="entry name" value="SUGRTRNSPORT"/>
</dbReference>
<evidence type="ECO:0000256" key="4">
    <source>
        <dbReference type="ARBA" id="ARBA00022692"/>
    </source>
</evidence>
<dbReference type="PANTHER" id="PTHR48020:SF12">
    <property type="entry name" value="PROTON MYO-INOSITOL COTRANSPORTER"/>
    <property type="match status" value="1"/>
</dbReference>
<dbReference type="InterPro" id="IPR003663">
    <property type="entry name" value="Sugar/inositol_transpt"/>
</dbReference>
<keyword evidence="6 9" id="KW-0472">Membrane</keyword>
<evidence type="ECO:0000256" key="5">
    <source>
        <dbReference type="ARBA" id="ARBA00022989"/>
    </source>
</evidence>
<dbReference type="GO" id="GO:0016020">
    <property type="term" value="C:membrane"/>
    <property type="evidence" value="ECO:0007669"/>
    <property type="project" value="UniProtKB-SubCell"/>
</dbReference>
<dbReference type="InterPro" id="IPR005828">
    <property type="entry name" value="MFS_sugar_transport-like"/>
</dbReference>
<evidence type="ECO:0000256" key="1">
    <source>
        <dbReference type="ARBA" id="ARBA00004141"/>
    </source>
</evidence>
<dbReference type="InterPro" id="IPR050814">
    <property type="entry name" value="Myo-inositol_Transporter"/>
</dbReference>
<keyword evidence="11" id="KW-0762">Sugar transport</keyword>
<evidence type="ECO:0000256" key="2">
    <source>
        <dbReference type="ARBA" id="ARBA00010992"/>
    </source>
</evidence>
<dbReference type="GO" id="GO:0022857">
    <property type="term" value="F:transmembrane transporter activity"/>
    <property type="evidence" value="ECO:0007669"/>
    <property type="project" value="InterPro"/>
</dbReference>